<dbReference type="GO" id="GO:0090263">
    <property type="term" value="P:positive regulation of canonical Wnt signaling pathway"/>
    <property type="evidence" value="ECO:0007669"/>
    <property type="project" value="TreeGrafter"/>
</dbReference>
<keyword evidence="6 8" id="KW-0472">Membrane</keyword>
<proteinExistence type="predicted"/>
<feature type="transmembrane region" description="Helical" evidence="8">
    <location>
        <begin position="136"/>
        <end position="154"/>
    </location>
</feature>
<feature type="transmembrane region" description="Helical" evidence="8">
    <location>
        <begin position="16"/>
        <end position="38"/>
    </location>
</feature>
<evidence type="ECO:0000256" key="6">
    <source>
        <dbReference type="ARBA" id="ARBA00023136"/>
    </source>
</evidence>
<dbReference type="Pfam" id="PF00001">
    <property type="entry name" value="7tm_1"/>
    <property type="match status" value="1"/>
</dbReference>
<keyword evidence="2" id="KW-0433">Leucine-rich repeat</keyword>
<feature type="transmembrane region" description="Helical" evidence="8">
    <location>
        <begin position="50"/>
        <end position="70"/>
    </location>
</feature>
<keyword evidence="7" id="KW-0325">Glycoprotein</keyword>
<dbReference type="AlphaFoldDB" id="A0A8C5RJS5"/>
<reference evidence="10" key="2">
    <citation type="submission" date="2025-09" db="UniProtKB">
        <authorList>
            <consortium name="Ensembl"/>
        </authorList>
    </citation>
    <scope>IDENTIFICATION</scope>
</reference>
<dbReference type="InterPro" id="IPR017452">
    <property type="entry name" value="GPCR_Rhodpsn_7TM"/>
</dbReference>
<name>A0A8C5RJS5_LATLA</name>
<evidence type="ECO:0000256" key="7">
    <source>
        <dbReference type="ARBA" id="ARBA00023180"/>
    </source>
</evidence>
<evidence type="ECO:0000256" key="8">
    <source>
        <dbReference type="SAM" id="Phobius"/>
    </source>
</evidence>
<reference evidence="10" key="1">
    <citation type="submission" date="2025-08" db="UniProtKB">
        <authorList>
            <consortium name="Ensembl"/>
        </authorList>
    </citation>
    <scope>IDENTIFICATION</scope>
</reference>
<keyword evidence="3 8" id="KW-0812">Transmembrane</keyword>
<dbReference type="SUPFAM" id="SSF81321">
    <property type="entry name" value="Family A G protein-coupled receptor-like"/>
    <property type="match status" value="1"/>
</dbReference>
<dbReference type="GO" id="GO:0007189">
    <property type="term" value="P:adenylate cyclase-activating G protein-coupled receptor signaling pathway"/>
    <property type="evidence" value="ECO:0007669"/>
    <property type="project" value="TreeGrafter"/>
</dbReference>
<dbReference type="Proteomes" id="UP000694406">
    <property type="component" value="Unplaced"/>
</dbReference>
<dbReference type="PROSITE" id="PS50262">
    <property type="entry name" value="G_PROTEIN_RECEP_F1_2"/>
    <property type="match status" value="1"/>
</dbReference>
<dbReference type="InterPro" id="IPR000276">
    <property type="entry name" value="GPCR_Rhodpsn"/>
</dbReference>
<evidence type="ECO:0000313" key="11">
    <source>
        <dbReference type="Proteomes" id="UP000694406"/>
    </source>
</evidence>
<dbReference type="GO" id="GO:0008528">
    <property type="term" value="F:G protein-coupled peptide receptor activity"/>
    <property type="evidence" value="ECO:0007669"/>
    <property type="project" value="TreeGrafter"/>
</dbReference>
<keyword evidence="11" id="KW-1185">Reference proteome</keyword>
<dbReference type="PANTHER" id="PTHR24372:SF71">
    <property type="entry name" value="LEUCINE-RICH REPEAT-CONTAINING G-PROTEIN COUPLED RECEPTOR 5"/>
    <property type="match status" value="1"/>
</dbReference>
<protein>
    <recommendedName>
        <fullName evidence="9">G-protein coupled receptors family 1 profile domain-containing protein</fullName>
    </recommendedName>
</protein>
<feature type="transmembrane region" description="Helical" evidence="8">
    <location>
        <begin position="90"/>
        <end position="115"/>
    </location>
</feature>
<dbReference type="PANTHER" id="PTHR24372">
    <property type="entry name" value="GLYCOPROTEIN HORMONE RECEPTOR"/>
    <property type="match status" value="1"/>
</dbReference>
<evidence type="ECO:0000259" key="9">
    <source>
        <dbReference type="PROSITE" id="PS50262"/>
    </source>
</evidence>
<accession>A0A8C5RJS5</accession>
<evidence type="ECO:0000256" key="2">
    <source>
        <dbReference type="ARBA" id="ARBA00022614"/>
    </source>
</evidence>
<comment type="subcellular location">
    <subcellularLocation>
        <location evidence="1">Membrane</location>
    </subcellularLocation>
</comment>
<evidence type="ECO:0000313" key="10">
    <source>
        <dbReference type="Ensembl" id="ENSLLTP00000004532.1"/>
    </source>
</evidence>
<dbReference type="Ensembl" id="ENSLLTT00000004716.1">
    <property type="protein sequence ID" value="ENSLLTP00000004532.1"/>
    <property type="gene ID" value="ENSLLTG00000003436.1"/>
</dbReference>
<sequence length="197" mass="21595">MTSTCSLSKNWESKKAPKLCSGSVWAFICNILVIATIFQVPQFISSIKFIIGQIAIVNTLMVVSSSVLASVDALTYGDFAQYGTWWEDGIVCHIIGILSVFASEASIFLLTLATVERVFSMKYRTKFEHTLTNIKIAIIFCFVLALIIAVIPVLSDSEYGGSPLCIPLPFGSLSALRTTCTYPILSAFSKMHMPVIF</sequence>
<dbReference type="GeneTree" id="ENSGT00940000160214"/>
<organism evidence="10 11">
    <name type="scientific">Laticauda laticaudata</name>
    <name type="common">Blue-ringed sea krait</name>
    <name type="synonym">Blue-lipped sea krait</name>
    <dbReference type="NCBI Taxonomy" id="8630"/>
    <lineage>
        <taxon>Eukaryota</taxon>
        <taxon>Metazoa</taxon>
        <taxon>Chordata</taxon>
        <taxon>Craniata</taxon>
        <taxon>Vertebrata</taxon>
        <taxon>Euteleostomi</taxon>
        <taxon>Lepidosauria</taxon>
        <taxon>Squamata</taxon>
        <taxon>Bifurcata</taxon>
        <taxon>Unidentata</taxon>
        <taxon>Episquamata</taxon>
        <taxon>Toxicofera</taxon>
        <taxon>Serpentes</taxon>
        <taxon>Colubroidea</taxon>
        <taxon>Elapidae</taxon>
        <taxon>Laticaudinae</taxon>
        <taxon>Laticauda</taxon>
    </lineage>
</organism>
<keyword evidence="4" id="KW-0677">Repeat</keyword>
<dbReference type="Gene3D" id="1.20.1070.10">
    <property type="entry name" value="Rhodopsin 7-helix transmembrane proteins"/>
    <property type="match status" value="1"/>
</dbReference>
<evidence type="ECO:0000256" key="3">
    <source>
        <dbReference type="ARBA" id="ARBA00022692"/>
    </source>
</evidence>
<keyword evidence="5 8" id="KW-1133">Transmembrane helix</keyword>
<dbReference type="GO" id="GO:0005886">
    <property type="term" value="C:plasma membrane"/>
    <property type="evidence" value="ECO:0007669"/>
    <property type="project" value="TreeGrafter"/>
</dbReference>
<evidence type="ECO:0000256" key="5">
    <source>
        <dbReference type="ARBA" id="ARBA00022989"/>
    </source>
</evidence>
<feature type="domain" description="G-protein coupled receptors family 1 profile" evidence="9">
    <location>
        <begin position="29"/>
        <end position="197"/>
    </location>
</feature>
<evidence type="ECO:0000256" key="1">
    <source>
        <dbReference type="ARBA" id="ARBA00004370"/>
    </source>
</evidence>
<evidence type="ECO:0000256" key="4">
    <source>
        <dbReference type="ARBA" id="ARBA00022737"/>
    </source>
</evidence>